<name>A0A2C6KPQ5_9APIC</name>
<feature type="region of interest" description="Disordered" evidence="2">
    <location>
        <begin position="477"/>
        <end position="506"/>
    </location>
</feature>
<dbReference type="GO" id="GO:0003723">
    <property type="term" value="F:RNA binding"/>
    <property type="evidence" value="ECO:0007669"/>
    <property type="project" value="InterPro"/>
</dbReference>
<dbReference type="OrthoDB" id="6513042at2759"/>
<dbReference type="PROSITE" id="PS51997">
    <property type="entry name" value="UPF1_CH_RICH"/>
    <property type="match status" value="1"/>
</dbReference>
<keyword evidence="4" id="KW-0547">Nucleotide-binding</keyword>
<comment type="caution">
    <text evidence="1">Lacks conserved residue(s) required for the propagation of feature annotation.</text>
</comment>
<reference evidence="4 5" key="1">
    <citation type="journal article" date="2017" name="Int. J. Parasitol.">
        <title>The genome of the protozoan parasite Cystoisospora suis and a reverse vaccinology approach to identify vaccine candidates.</title>
        <authorList>
            <person name="Palmieri N."/>
            <person name="Shrestha A."/>
            <person name="Ruttkowski B."/>
            <person name="Beck T."/>
            <person name="Vogl C."/>
            <person name="Tomley F."/>
            <person name="Blake D.P."/>
            <person name="Joachim A."/>
        </authorList>
    </citation>
    <scope>NUCLEOTIDE SEQUENCE [LARGE SCALE GENOMIC DNA]</scope>
    <source>
        <strain evidence="4 5">Wien I</strain>
    </source>
</reference>
<feature type="domain" description="Upf1" evidence="3">
    <location>
        <begin position="279"/>
        <end position="440"/>
    </location>
</feature>
<evidence type="ECO:0000259" key="3">
    <source>
        <dbReference type="PROSITE" id="PS51997"/>
    </source>
</evidence>
<dbReference type="Proteomes" id="UP000221165">
    <property type="component" value="Unassembled WGS sequence"/>
</dbReference>
<dbReference type="GO" id="GO:0008270">
    <property type="term" value="F:zinc ion binding"/>
    <property type="evidence" value="ECO:0007669"/>
    <property type="project" value="UniProtKB-UniRule"/>
</dbReference>
<feature type="compositionally biased region" description="Polar residues" evidence="2">
    <location>
        <begin position="253"/>
        <end position="266"/>
    </location>
</feature>
<keyword evidence="1" id="KW-0862">Zinc</keyword>
<dbReference type="VEuPathDB" id="ToxoDB:CSUI_007063"/>
<evidence type="ECO:0000256" key="2">
    <source>
        <dbReference type="SAM" id="MobiDB-lite"/>
    </source>
</evidence>
<dbReference type="GeneID" id="94430424"/>
<keyword evidence="1" id="KW-0479">Metal-binding</keyword>
<dbReference type="CDD" id="cd21400">
    <property type="entry name" value="ZBD_UPF1-like"/>
    <property type="match status" value="1"/>
</dbReference>
<dbReference type="AlphaFoldDB" id="A0A2C6KPQ5"/>
<feature type="compositionally biased region" description="Polar residues" evidence="2">
    <location>
        <begin position="195"/>
        <end position="209"/>
    </location>
</feature>
<comment type="caution">
    <text evidence="4">The sequence shown here is derived from an EMBL/GenBank/DDBJ whole genome shotgun (WGS) entry which is preliminary data.</text>
</comment>
<keyword evidence="1" id="KW-0863">Zinc-finger</keyword>
<feature type="compositionally biased region" description="Acidic residues" evidence="2">
    <location>
        <begin position="235"/>
        <end position="247"/>
    </location>
</feature>
<dbReference type="Pfam" id="PF09416">
    <property type="entry name" value="UPF1_Zn_bind"/>
    <property type="match status" value="1"/>
</dbReference>
<dbReference type="InterPro" id="IPR018999">
    <property type="entry name" value="UPF1_CH/ZBD"/>
</dbReference>
<feature type="region of interest" description="C4" evidence="1">
    <location>
        <begin position="350"/>
        <end position="380"/>
    </location>
</feature>
<feature type="compositionally biased region" description="Low complexity" evidence="2">
    <location>
        <begin position="128"/>
        <end position="139"/>
    </location>
</feature>
<evidence type="ECO:0000313" key="4">
    <source>
        <dbReference type="EMBL" id="PHJ19109.1"/>
    </source>
</evidence>
<dbReference type="RefSeq" id="XP_067920811.1">
    <property type="nucleotide sequence ID" value="XM_068067213.1"/>
</dbReference>
<feature type="non-terminal residue" evidence="4">
    <location>
        <position position="506"/>
    </location>
</feature>
<dbReference type="GO" id="GO:0003724">
    <property type="term" value="F:RNA helicase activity"/>
    <property type="evidence" value="ECO:0007669"/>
    <property type="project" value="InterPro"/>
</dbReference>
<evidence type="ECO:0000313" key="5">
    <source>
        <dbReference type="Proteomes" id="UP000221165"/>
    </source>
</evidence>
<dbReference type="GO" id="GO:0000184">
    <property type="term" value="P:nuclear-transcribed mRNA catabolic process, nonsense-mediated decay"/>
    <property type="evidence" value="ECO:0007669"/>
    <property type="project" value="InterPro"/>
</dbReference>
<keyword evidence="4" id="KW-0378">Hydrolase</keyword>
<keyword evidence="4" id="KW-0347">Helicase</keyword>
<keyword evidence="4" id="KW-0067">ATP-binding</keyword>
<accession>A0A2C6KPQ5</accession>
<feature type="compositionally biased region" description="Basic and acidic residues" evidence="2">
    <location>
        <begin position="218"/>
        <end position="234"/>
    </location>
</feature>
<protein>
    <submittedName>
        <fullName evidence="4">Rna helicase (Upf2 interacting domain) protein</fullName>
    </submittedName>
</protein>
<dbReference type="GO" id="GO:0005737">
    <property type="term" value="C:cytoplasm"/>
    <property type="evidence" value="ECO:0007669"/>
    <property type="project" value="InterPro"/>
</dbReference>
<dbReference type="GO" id="GO:0005524">
    <property type="term" value="F:ATP binding"/>
    <property type="evidence" value="ECO:0007669"/>
    <property type="project" value="InterPro"/>
</dbReference>
<organism evidence="4 5">
    <name type="scientific">Cystoisospora suis</name>
    <dbReference type="NCBI Taxonomy" id="483139"/>
    <lineage>
        <taxon>Eukaryota</taxon>
        <taxon>Sar</taxon>
        <taxon>Alveolata</taxon>
        <taxon>Apicomplexa</taxon>
        <taxon>Conoidasida</taxon>
        <taxon>Coccidia</taxon>
        <taxon>Eucoccidiorida</taxon>
        <taxon>Eimeriorina</taxon>
        <taxon>Sarcocystidae</taxon>
        <taxon>Cystoisospora</taxon>
    </lineage>
</organism>
<proteinExistence type="predicted"/>
<feature type="compositionally biased region" description="Basic and acidic residues" evidence="2">
    <location>
        <begin position="267"/>
        <end position="278"/>
    </location>
</feature>
<sequence>MSSSASPRSFIGCSSSSASDLLFDEDDLNLLIPNRHVGNSGGRGGGVGLGGGNESLYSFMTTPETNGDEEEACCSSFLSTSDTKATSLSFSVTPHCSSLLPHLQEQPQNTHLVAGATIPSEDDAKVILSPSPQSSSSLQAMGDDVRTSIHPPAPPTGQSSGSEVSAGVEKRKKKTTKGSGSGSSSSSTRGAARDLNSSSTVSNRPNQDISSTSSSRPSRQEEGEAEEARRRKEDGDDEREEVEEIETDAMFPSGSSTEHGGRLSSNKAEDSGEVPEEKKKERPAHACAYCGISSPDSVLKCCCCNKYFCNSPCSTGGSIGSHVIFHLVRSHHNEVMLHPDGPLGDCTLECFQCGTRNVFLLGLIPAEQEGVVVLICREPCLGSTALKQSGWDLSQWQPLIEGRAFLPWLVRAELTREEKRLITPVNTQQLQRLEDLWQKNPLATLDELTRNRCSVRLATGDEVKISTSIPKAFFKKISSGSSSSNGSSGDSSSIDTSASATSSSGR</sequence>
<gene>
    <name evidence="4" type="ORF">CSUI_007063</name>
</gene>
<evidence type="ECO:0000256" key="1">
    <source>
        <dbReference type="PROSITE-ProRule" id="PRU01341"/>
    </source>
</evidence>
<keyword evidence="5" id="KW-1185">Reference proteome</keyword>
<dbReference type="EMBL" id="MIGC01003643">
    <property type="protein sequence ID" value="PHJ19109.1"/>
    <property type="molecule type" value="Genomic_DNA"/>
</dbReference>
<feature type="region of interest" description="Disordered" evidence="2">
    <location>
        <begin position="126"/>
        <end position="278"/>
    </location>
</feature>